<reference evidence="2 3" key="1">
    <citation type="submission" date="2016-12" db="EMBL/GenBank/DDBJ databases">
        <title>Diversity of luminous bacteria.</title>
        <authorList>
            <person name="Yoshizawa S."/>
            <person name="Kogure K."/>
        </authorList>
    </citation>
    <scope>NUCLEOTIDE SEQUENCE [LARGE SCALE GENOMIC DNA]</scope>
    <source>
        <strain evidence="2 3">SA4-48</strain>
    </source>
</reference>
<organism evidence="2 3">
    <name type="scientific">Psychrosphaera saromensis</name>
    <dbReference type="NCBI Taxonomy" id="716813"/>
    <lineage>
        <taxon>Bacteria</taxon>
        <taxon>Pseudomonadati</taxon>
        <taxon>Pseudomonadota</taxon>
        <taxon>Gammaproteobacteria</taxon>
        <taxon>Alteromonadales</taxon>
        <taxon>Pseudoalteromonadaceae</taxon>
        <taxon>Psychrosphaera</taxon>
    </lineage>
</organism>
<protein>
    <recommendedName>
        <fullName evidence="4">DUF5610 domain-containing protein</fullName>
    </recommendedName>
</protein>
<keyword evidence="3" id="KW-1185">Reference proteome</keyword>
<evidence type="ECO:0000313" key="2">
    <source>
        <dbReference type="EMBL" id="PQJ52566.1"/>
    </source>
</evidence>
<gene>
    <name evidence="2" type="ORF">BTO11_02150</name>
</gene>
<comment type="caution">
    <text evidence="2">The sequence shown here is derived from an EMBL/GenBank/DDBJ whole genome shotgun (WGS) entry which is preliminary data.</text>
</comment>
<accession>A0A2S7URG3</accession>
<dbReference type="AlphaFoldDB" id="A0A2S7URG3"/>
<proteinExistence type="predicted"/>
<dbReference type="EMBL" id="MSCH01000003">
    <property type="protein sequence ID" value="PQJ52566.1"/>
    <property type="molecule type" value="Genomic_DNA"/>
</dbReference>
<feature type="region of interest" description="Disordered" evidence="1">
    <location>
        <begin position="1"/>
        <end position="31"/>
    </location>
</feature>
<evidence type="ECO:0000313" key="3">
    <source>
        <dbReference type="Proteomes" id="UP000239007"/>
    </source>
</evidence>
<evidence type="ECO:0000256" key="1">
    <source>
        <dbReference type="SAM" id="MobiDB-lite"/>
    </source>
</evidence>
<evidence type="ECO:0008006" key="4">
    <source>
        <dbReference type="Google" id="ProtNLM"/>
    </source>
</evidence>
<dbReference type="OrthoDB" id="6310420at2"/>
<dbReference type="Proteomes" id="UP000239007">
    <property type="component" value="Unassembled WGS sequence"/>
</dbReference>
<dbReference type="RefSeq" id="WP_105051031.1">
    <property type="nucleotide sequence ID" value="NZ_BMYG01000004.1"/>
</dbReference>
<sequence length="588" mass="65584">MELLKPTSVNSTVDNKTVDNKNLTKGDLTSASGSLENVTKSKELDSSHVVLSKPNVEQLLADQLLLDAGGKSNFTISSYKETKPPIPDEPFYIQQQYVNNVDGNIEQLKSNKDTEDLFNKVQHALQYSEAAHLNIADIFSRLGQLDNDTESYLVASQSYIENNLTNKLPAASAENKFAQGSSLFDLPGAGFMGVTFEVETQEGDTITVTYQRNSSYGNEEGFNGLSYQVDGKLSEEEHEALNQLFAGTSEYIGQVLSNDQSVSGLDNINIAESFDMSLLKGFSIDTNKFIDKSSFAYEVNQETQEQTLSVAMNYNTMGSSQNFGFSLTTSLLGEKDDEELSRYALEMRDLLDEFGFRNRGKEVLNEFIVESFTSLFDVNTQKSQHDIDKFVIPTIGKRVGANQFTSKISSLMDYSYSLNIADFKTLDDVVSTRVNMSQVTESKELENLYEYSQKKNFSLDSRASTPSSLASVDKDIVITSRKEELENKITWDSSSDALSLTSNHTLDNRIEDTRIYSDGRVKTLVTEESIVELSELKLIEDILSNMYIGTIETKKETIEKEELDGAARVTAKSKALDVYMQYDALKLS</sequence>
<name>A0A2S7URG3_9GAMM</name>